<reference evidence="2 3" key="1">
    <citation type="submission" date="2014-06" db="EMBL/GenBank/DDBJ databases">
        <authorList>
            <person name="Le Roux F."/>
        </authorList>
    </citation>
    <scope>NUCLEOTIDE SEQUENCE [LARGE SCALE GENOMIC DNA]</scope>
    <source>
        <strain evidence="2 3">J2-31</strain>
    </source>
</reference>
<protein>
    <recommendedName>
        <fullName evidence="4">DUF2570 domain-containing protein</fullName>
    </recommendedName>
</protein>
<sequence>MFRDRETSRIRTTSLFERLVIRGFMNFSIKNALLIGLVILLLGSFVFSAYLLDLTKVQAKRYGELQGQFQDSLNKNKSLSITVKTLSNEVRQAQRAADVLLLAKAERNAETIRTVTQIKEVLVHEECSDVPIPDSSEWLYYH</sequence>
<dbReference type="Proteomes" id="UP000041625">
    <property type="component" value="Unassembled WGS sequence"/>
</dbReference>
<evidence type="ECO:0008006" key="4">
    <source>
        <dbReference type="Google" id="ProtNLM"/>
    </source>
</evidence>
<feature type="transmembrane region" description="Helical" evidence="1">
    <location>
        <begin position="32"/>
        <end position="52"/>
    </location>
</feature>
<keyword evidence="1" id="KW-1133">Transmembrane helix</keyword>
<accession>A0AA86XSE2</accession>
<evidence type="ECO:0000313" key="2">
    <source>
        <dbReference type="EMBL" id="CDT72633.1"/>
    </source>
</evidence>
<evidence type="ECO:0000256" key="1">
    <source>
        <dbReference type="SAM" id="Phobius"/>
    </source>
</evidence>
<keyword evidence="1" id="KW-0472">Membrane</keyword>
<dbReference type="EMBL" id="CCKJ01000034">
    <property type="protein sequence ID" value="CDT72633.1"/>
    <property type="molecule type" value="Genomic_DNA"/>
</dbReference>
<comment type="caution">
    <text evidence="2">The sequence shown here is derived from an EMBL/GenBank/DDBJ whole genome shotgun (WGS) entry which is preliminary data.</text>
</comment>
<keyword evidence="3" id="KW-1185">Reference proteome</keyword>
<name>A0AA86XSE2_9VIBR</name>
<keyword evidence="1" id="KW-0812">Transmembrane</keyword>
<gene>
    <name evidence="2" type="ORF">VCR31J2_1290205</name>
</gene>
<proteinExistence type="predicted"/>
<dbReference type="AlphaFoldDB" id="A0AA86XSE2"/>
<evidence type="ECO:0000313" key="3">
    <source>
        <dbReference type="Proteomes" id="UP000041625"/>
    </source>
</evidence>
<organism evidence="2 3">
    <name type="scientific">Vibrio coralliirubri</name>
    <dbReference type="NCBI Taxonomy" id="1516159"/>
    <lineage>
        <taxon>Bacteria</taxon>
        <taxon>Pseudomonadati</taxon>
        <taxon>Pseudomonadota</taxon>
        <taxon>Gammaproteobacteria</taxon>
        <taxon>Vibrionales</taxon>
        <taxon>Vibrionaceae</taxon>
        <taxon>Vibrio</taxon>
    </lineage>
</organism>